<feature type="chain" id="PRO_5046615814" description="Cellulase" evidence="2">
    <location>
        <begin position="26"/>
        <end position="197"/>
    </location>
</feature>
<proteinExistence type="predicted"/>
<organism evidence="3 4">
    <name type="scientific">Prorocentrum cordatum</name>
    <dbReference type="NCBI Taxonomy" id="2364126"/>
    <lineage>
        <taxon>Eukaryota</taxon>
        <taxon>Sar</taxon>
        <taxon>Alveolata</taxon>
        <taxon>Dinophyceae</taxon>
        <taxon>Prorocentrales</taxon>
        <taxon>Prorocentraceae</taxon>
        <taxon>Prorocentrum</taxon>
    </lineage>
</organism>
<keyword evidence="2" id="KW-0732">Signal</keyword>
<evidence type="ECO:0000256" key="2">
    <source>
        <dbReference type="SAM" id="SignalP"/>
    </source>
</evidence>
<name>A0ABN9VQ72_9DINO</name>
<comment type="caution">
    <text evidence="3">The sequence shown here is derived from an EMBL/GenBank/DDBJ whole genome shotgun (WGS) entry which is preliminary data.</text>
</comment>
<dbReference type="Proteomes" id="UP001189429">
    <property type="component" value="Unassembled WGS sequence"/>
</dbReference>
<protein>
    <recommendedName>
        <fullName evidence="5">Cellulase</fullName>
    </recommendedName>
</protein>
<feature type="region of interest" description="Disordered" evidence="1">
    <location>
        <begin position="114"/>
        <end position="185"/>
    </location>
</feature>
<reference evidence="3" key="1">
    <citation type="submission" date="2023-10" db="EMBL/GenBank/DDBJ databases">
        <authorList>
            <person name="Chen Y."/>
            <person name="Shah S."/>
            <person name="Dougan E. K."/>
            <person name="Thang M."/>
            <person name="Chan C."/>
        </authorList>
    </citation>
    <scope>NUCLEOTIDE SEQUENCE [LARGE SCALE GENOMIC DNA]</scope>
</reference>
<sequence>MAAQRMQWAVWSVVLVAHGVPTANSMNVQTTTSGRALLSGRRVPGMDDPPDNFNTTNTTKQERVSCGSGWWDSCGGNSYYWACGSGCARGKYYTNIWCGCCCRQNVPATPNPTPYPTPYPTFPDALPNGLPDAVPDAQPDPQPDVSSGLADATSDVSSWSSHGGWSRRGRGCHWRPPPSERSWPAVRLDEARKACSD</sequence>
<gene>
    <name evidence="3" type="ORF">PCOR1329_LOCUS59088</name>
</gene>
<accession>A0ABN9VQ72</accession>
<keyword evidence="4" id="KW-1185">Reference proteome</keyword>
<dbReference type="EMBL" id="CAUYUJ010017357">
    <property type="protein sequence ID" value="CAK0874070.1"/>
    <property type="molecule type" value="Genomic_DNA"/>
</dbReference>
<evidence type="ECO:0000256" key="1">
    <source>
        <dbReference type="SAM" id="MobiDB-lite"/>
    </source>
</evidence>
<evidence type="ECO:0008006" key="5">
    <source>
        <dbReference type="Google" id="ProtNLM"/>
    </source>
</evidence>
<evidence type="ECO:0000313" key="3">
    <source>
        <dbReference type="EMBL" id="CAK0874070.1"/>
    </source>
</evidence>
<evidence type="ECO:0000313" key="4">
    <source>
        <dbReference type="Proteomes" id="UP001189429"/>
    </source>
</evidence>
<feature type="compositionally biased region" description="Low complexity" evidence="1">
    <location>
        <begin position="131"/>
        <end position="145"/>
    </location>
</feature>
<feature type="signal peptide" evidence="2">
    <location>
        <begin position="1"/>
        <end position="25"/>
    </location>
</feature>